<organism evidence="3">
    <name type="scientific">hydrothermal vent metagenome</name>
    <dbReference type="NCBI Taxonomy" id="652676"/>
    <lineage>
        <taxon>unclassified sequences</taxon>
        <taxon>metagenomes</taxon>
        <taxon>ecological metagenomes</taxon>
    </lineage>
</organism>
<dbReference type="Pfam" id="PF01979">
    <property type="entry name" value="Amidohydro_1"/>
    <property type="match status" value="1"/>
</dbReference>
<accession>A0A3B1BWV1</accession>
<dbReference type="PANTHER" id="PTHR43794">
    <property type="entry name" value="AMINOHYDROLASE SSNA-RELATED"/>
    <property type="match status" value="1"/>
</dbReference>
<dbReference type="SUPFAM" id="SSF51338">
    <property type="entry name" value="Composite domain of metallo-dependent hydrolases"/>
    <property type="match status" value="1"/>
</dbReference>
<proteinExistence type="predicted"/>
<name>A0A3B1BWV1_9ZZZZ</name>
<dbReference type="SUPFAM" id="SSF51556">
    <property type="entry name" value="Metallo-dependent hydrolases"/>
    <property type="match status" value="1"/>
</dbReference>
<dbReference type="AlphaFoldDB" id="A0A3B1BWV1"/>
<dbReference type="PANTHER" id="PTHR43794:SF11">
    <property type="entry name" value="AMIDOHYDROLASE-RELATED DOMAIN-CONTAINING PROTEIN"/>
    <property type="match status" value="1"/>
</dbReference>
<reference evidence="3" key="1">
    <citation type="submission" date="2018-06" db="EMBL/GenBank/DDBJ databases">
        <authorList>
            <person name="Zhirakovskaya E."/>
        </authorList>
    </citation>
    <scope>NUCLEOTIDE SEQUENCE</scope>
</reference>
<dbReference type="Gene3D" id="2.30.40.10">
    <property type="entry name" value="Urease, subunit C, domain 1"/>
    <property type="match status" value="1"/>
</dbReference>
<dbReference type="InterPro" id="IPR032466">
    <property type="entry name" value="Metal_Hydrolase"/>
</dbReference>
<feature type="non-terminal residue" evidence="3">
    <location>
        <position position="441"/>
    </location>
</feature>
<dbReference type="InterPro" id="IPR011059">
    <property type="entry name" value="Metal-dep_hydrolase_composite"/>
</dbReference>
<protein>
    <submittedName>
        <fullName evidence="3">Previously annotated as SsnA protein</fullName>
    </submittedName>
</protein>
<evidence type="ECO:0000259" key="2">
    <source>
        <dbReference type="Pfam" id="PF01979"/>
    </source>
</evidence>
<dbReference type="InterPro" id="IPR006680">
    <property type="entry name" value="Amidohydro-rel"/>
</dbReference>
<evidence type="ECO:0000256" key="1">
    <source>
        <dbReference type="ARBA" id="ARBA00022801"/>
    </source>
</evidence>
<feature type="domain" description="Amidohydrolase-related" evidence="2">
    <location>
        <begin position="65"/>
        <end position="387"/>
    </location>
</feature>
<dbReference type="InterPro" id="IPR050287">
    <property type="entry name" value="MTA/SAH_deaminase"/>
</dbReference>
<keyword evidence="1" id="KW-0378">Hydrolase</keyword>
<dbReference type="Gene3D" id="3.20.20.140">
    <property type="entry name" value="Metal-dependent hydrolases"/>
    <property type="match status" value="1"/>
</dbReference>
<sequence length="441" mass="49753">MKIVNGWICKIGRNRVIPTFGDIEIKNGIIRNIIPKRFSPKAISQTRNAKGIYNAAGAVITIPQVNFHDHFYSRLAKGLNIKGSMDSFHNILHNLWWKLDRALTKQMIEALAEMSVIESIKTGTTYIFDHHASMNAIDKSLDIIADKITSNNLRGVLCFESTDRDGGKIADKSLAENVRFVEKDNNDDLRAMLGLHASFTLSDDTLETASQIVRDYNLGIHIHLCEDTTDRVLSKEITGKYPVQRLTQYDLLNEKSILAHGIYLTNRDCDIIDESGSSLAFSPDSNLNNSVGTPDFIGLPESIPMLMGTDGMHANPGRSLKNVFLLMRGKGISFEETFHRISKIYFDQIAFVKSYFKDYPALTKGDRADLVIWDYTPPTPLTSNNFFGHYIYGVLERNPKAVIQSGKFLLKNKSLVGINEDKVNTNIYEQGEILYRKFSRM</sequence>
<dbReference type="EMBL" id="UOGD01000061">
    <property type="protein sequence ID" value="VAX16783.1"/>
    <property type="molecule type" value="Genomic_DNA"/>
</dbReference>
<dbReference type="GO" id="GO:0016810">
    <property type="term" value="F:hydrolase activity, acting on carbon-nitrogen (but not peptide) bonds"/>
    <property type="evidence" value="ECO:0007669"/>
    <property type="project" value="InterPro"/>
</dbReference>
<gene>
    <name evidence="3" type="ORF">MNBD_IGNAVI01-1368</name>
</gene>
<evidence type="ECO:0000313" key="3">
    <source>
        <dbReference type="EMBL" id="VAX16783.1"/>
    </source>
</evidence>